<evidence type="ECO:0000256" key="2">
    <source>
        <dbReference type="ARBA" id="ARBA00022448"/>
    </source>
</evidence>
<reference evidence="9 10" key="1">
    <citation type="submission" date="2019-04" db="EMBL/GenBank/DDBJ databases">
        <title>Microbes associate with the intestines of laboratory mice.</title>
        <authorList>
            <person name="Navarre W."/>
            <person name="Wong E."/>
            <person name="Huang K."/>
            <person name="Tropini C."/>
            <person name="Ng K."/>
            <person name="Yu B."/>
        </authorList>
    </citation>
    <scope>NUCLEOTIDE SEQUENCE [LARGE SCALE GENOMIC DNA]</scope>
    <source>
        <strain evidence="9 10">NM61_E11</strain>
    </source>
</reference>
<feature type="transmembrane region" description="Helical" evidence="7">
    <location>
        <begin position="79"/>
        <end position="103"/>
    </location>
</feature>
<gene>
    <name evidence="9" type="primary">phnE</name>
    <name evidence="9" type="ORF">E5351_01990</name>
</gene>
<comment type="similarity">
    <text evidence="7">Belongs to the binding-protein-dependent transport system permease family.</text>
</comment>
<dbReference type="AlphaFoldDB" id="A0A4S2BR63"/>
<dbReference type="EMBL" id="SRYV01000002">
    <property type="protein sequence ID" value="TGY17251.1"/>
    <property type="molecule type" value="Genomic_DNA"/>
</dbReference>
<keyword evidence="3" id="KW-1003">Cell membrane</keyword>
<dbReference type="PANTHER" id="PTHR30043">
    <property type="entry name" value="PHOSPHONATES TRANSPORT SYSTEM PERMEASE PROTEIN"/>
    <property type="match status" value="1"/>
</dbReference>
<dbReference type="RefSeq" id="WP_135960250.1">
    <property type="nucleotide sequence ID" value="NZ_CAJSYX010000002.1"/>
</dbReference>
<sequence>MTNSDKNLQLPKRKFKIMNLVWIVVLVAGFFLSVQDTDTHISDLFKNFGQFSDIFVEMCHPDWNYFSTVLNPLIETIKMAILGTFLGSIIAFVYSFAIARNIVKNKIVVGVLKIIMNIIRTVPDLLLGAIFAAIVGIGPLAGVLALTVFTFGVVVKLFYEAIETIDPGPIEAMVAVGANKLQIICEAVLPQVITYFISYVLYAFEINVRASTVLGYVGAGGIGVLLQISLGRFNYAQTGLIILVIFLVVFIIDYISSKFREAVMK</sequence>
<accession>A0A4S2BR63</accession>
<feature type="transmembrane region" description="Helical" evidence="7">
    <location>
        <begin position="213"/>
        <end position="230"/>
    </location>
</feature>
<evidence type="ECO:0000313" key="9">
    <source>
        <dbReference type="EMBL" id="TGY17251.1"/>
    </source>
</evidence>
<comment type="subcellular location">
    <subcellularLocation>
        <location evidence="1 7">Cell membrane</location>
        <topology evidence="1 7">Multi-pass membrane protein</topology>
    </subcellularLocation>
</comment>
<feature type="domain" description="ABC transmembrane type-1" evidence="8">
    <location>
        <begin position="73"/>
        <end position="256"/>
    </location>
</feature>
<dbReference type="NCBIfam" id="TIGR01097">
    <property type="entry name" value="PhnE"/>
    <property type="match status" value="1"/>
</dbReference>
<proteinExistence type="inferred from homology"/>
<feature type="transmembrane region" description="Helical" evidence="7">
    <location>
        <begin position="236"/>
        <end position="255"/>
    </location>
</feature>
<comment type="caution">
    <text evidence="9">The sequence shown here is derived from an EMBL/GenBank/DDBJ whole genome shotgun (WGS) entry which is preliminary data.</text>
</comment>
<dbReference type="PROSITE" id="PS50928">
    <property type="entry name" value="ABC_TM1"/>
    <property type="match status" value="1"/>
</dbReference>
<evidence type="ECO:0000259" key="8">
    <source>
        <dbReference type="PROSITE" id="PS50928"/>
    </source>
</evidence>
<name>A0A4S2BR63_9LACO</name>
<dbReference type="Gene3D" id="1.10.3720.10">
    <property type="entry name" value="MetI-like"/>
    <property type="match status" value="1"/>
</dbReference>
<dbReference type="GO" id="GO:0015416">
    <property type="term" value="F:ABC-type phosphonate transporter activity"/>
    <property type="evidence" value="ECO:0007669"/>
    <property type="project" value="InterPro"/>
</dbReference>
<dbReference type="InterPro" id="IPR000515">
    <property type="entry name" value="MetI-like"/>
</dbReference>
<evidence type="ECO:0000256" key="1">
    <source>
        <dbReference type="ARBA" id="ARBA00004651"/>
    </source>
</evidence>
<dbReference type="GO" id="GO:0005886">
    <property type="term" value="C:plasma membrane"/>
    <property type="evidence" value="ECO:0007669"/>
    <property type="project" value="UniProtKB-SubCell"/>
</dbReference>
<dbReference type="Pfam" id="PF00528">
    <property type="entry name" value="BPD_transp_1"/>
    <property type="match status" value="1"/>
</dbReference>
<keyword evidence="4 7" id="KW-0812">Transmembrane</keyword>
<keyword evidence="5 7" id="KW-1133">Transmembrane helix</keyword>
<dbReference type="PANTHER" id="PTHR30043:SF1">
    <property type="entry name" value="ABC TRANSPORT SYSTEM PERMEASE PROTEIN P69"/>
    <property type="match status" value="1"/>
</dbReference>
<evidence type="ECO:0000256" key="7">
    <source>
        <dbReference type="RuleBase" id="RU363032"/>
    </source>
</evidence>
<dbReference type="SUPFAM" id="SSF161098">
    <property type="entry name" value="MetI-like"/>
    <property type="match status" value="1"/>
</dbReference>
<protein>
    <submittedName>
        <fullName evidence="9">Phosphonate ABC transporter, permease protein PhnE</fullName>
    </submittedName>
</protein>
<evidence type="ECO:0000256" key="6">
    <source>
        <dbReference type="ARBA" id="ARBA00023136"/>
    </source>
</evidence>
<feature type="transmembrane region" description="Helical" evidence="7">
    <location>
        <begin position="181"/>
        <end position="201"/>
    </location>
</feature>
<dbReference type="InterPro" id="IPR005769">
    <property type="entry name" value="PhnE/PtxC"/>
</dbReference>
<keyword evidence="2 7" id="KW-0813">Transport</keyword>
<evidence type="ECO:0000256" key="5">
    <source>
        <dbReference type="ARBA" id="ARBA00022989"/>
    </source>
</evidence>
<evidence type="ECO:0000256" key="3">
    <source>
        <dbReference type="ARBA" id="ARBA00022475"/>
    </source>
</evidence>
<feature type="transmembrane region" description="Helical" evidence="7">
    <location>
        <begin position="17"/>
        <end position="34"/>
    </location>
</feature>
<evidence type="ECO:0000256" key="4">
    <source>
        <dbReference type="ARBA" id="ARBA00022692"/>
    </source>
</evidence>
<dbReference type="Proteomes" id="UP000309117">
    <property type="component" value="Unassembled WGS sequence"/>
</dbReference>
<dbReference type="CDD" id="cd06261">
    <property type="entry name" value="TM_PBP2"/>
    <property type="match status" value="1"/>
</dbReference>
<keyword evidence="6 7" id="KW-0472">Membrane</keyword>
<dbReference type="InterPro" id="IPR035906">
    <property type="entry name" value="MetI-like_sf"/>
</dbReference>
<organism evidence="9 10">
    <name type="scientific">Lactobacillus intestinalis</name>
    <dbReference type="NCBI Taxonomy" id="151781"/>
    <lineage>
        <taxon>Bacteria</taxon>
        <taxon>Bacillati</taxon>
        <taxon>Bacillota</taxon>
        <taxon>Bacilli</taxon>
        <taxon>Lactobacillales</taxon>
        <taxon>Lactobacillaceae</taxon>
        <taxon>Lactobacillus</taxon>
    </lineage>
</organism>
<evidence type="ECO:0000313" key="10">
    <source>
        <dbReference type="Proteomes" id="UP000309117"/>
    </source>
</evidence>
<feature type="transmembrane region" description="Helical" evidence="7">
    <location>
        <begin position="124"/>
        <end position="149"/>
    </location>
</feature>